<accession>A0AAD9RA57</accession>
<name>A0AAD9RA57_9HYME</name>
<dbReference type="GO" id="GO:0015630">
    <property type="term" value="C:microtubule cytoskeleton"/>
    <property type="evidence" value="ECO:0007669"/>
    <property type="project" value="TreeGrafter"/>
</dbReference>
<keyword evidence="2" id="KW-1185">Reference proteome</keyword>
<dbReference type="GO" id="GO:0003341">
    <property type="term" value="P:cilium movement"/>
    <property type="evidence" value="ECO:0007669"/>
    <property type="project" value="TreeGrafter"/>
</dbReference>
<dbReference type="GO" id="GO:0008017">
    <property type="term" value="F:microtubule binding"/>
    <property type="evidence" value="ECO:0007669"/>
    <property type="project" value="TreeGrafter"/>
</dbReference>
<evidence type="ECO:0000313" key="2">
    <source>
        <dbReference type="Proteomes" id="UP001258017"/>
    </source>
</evidence>
<gene>
    <name evidence="1" type="ORF">KPH14_012061</name>
</gene>
<comment type="caution">
    <text evidence="1">The sequence shown here is derived from an EMBL/GenBank/DDBJ whole genome shotgun (WGS) entry which is preliminary data.</text>
</comment>
<organism evidence="1 2">
    <name type="scientific">Odynerus spinipes</name>
    <dbReference type="NCBI Taxonomy" id="1348599"/>
    <lineage>
        <taxon>Eukaryota</taxon>
        <taxon>Metazoa</taxon>
        <taxon>Ecdysozoa</taxon>
        <taxon>Arthropoda</taxon>
        <taxon>Hexapoda</taxon>
        <taxon>Insecta</taxon>
        <taxon>Pterygota</taxon>
        <taxon>Neoptera</taxon>
        <taxon>Endopterygota</taxon>
        <taxon>Hymenoptera</taxon>
        <taxon>Apocrita</taxon>
        <taxon>Aculeata</taxon>
        <taxon>Vespoidea</taxon>
        <taxon>Vespidae</taxon>
        <taxon>Eumeninae</taxon>
        <taxon>Odynerus</taxon>
    </lineage>
</organism>
<dbReference type="PANTHER" id="PTHR23314:SF0">
    <property type="entry name" value="SPERM-ASSOCIATED ANTIGEN 6"/>
    <property type="match status" value="1"/>
</dbReference>
<dbReference type="EMBL" id="JAIFRP010004410">
    <property type="protein sequence ID" value="KAK2575665.1"/>
    <property type="molecule type" value="Genomic_DNA"/>
</dbReference>
<evidence type="ECO:0000313" key="1">
    <source>
        <dbReference type="EMBL" id="KAK2575665.1"/>
    </source>
</evidence>
<protein>
    <submittedName>
        <fullName evidence="1">Uncharacterized protein</fullName>
    </submittedName>
</protein>
<dbReference type="PANTHER" id="PTHR23314">
    <property type="entry name" value="SPERM-ASSOCIATED ANTIGEN 6 ARMADILLO REPEAT-CONTAINING"/>
    <property type="match status" value="1"/>
</dbReference>
<reference evidence="1" key="2">
    <citation type="journal article" date="2023" name="Commun. Biol.">
        <title>Intrasexual cuticular hydrocarbon dimorphism in a wasp sheds light on hydrocarbon biosynthesis genes in Hymenoptera.</title>
        <authorList>
            <person name="Moris V.C."/>
            <person name="Podsiadlowski L."/>
            <person name="Martin S."/>
            <person name="Oeyen J.P."/>
            <person name="Donath A."/>
            <person name="Petersen M."/>
            <person name="Wilbrandt J."/>
            <person name="Misof B."/>
            <person name="Liedtke D."/>
            <person name="Thamm M."/>
            <person name="Scheiner R."/>
            <person name="Schmitt T."/>
            <person name="Niehuis O."/>
        </authorList>
    </citation>
    <scope>NUCLEOTIDE SEQUENCE</scope>
    <source>
        <strain evidence="1">GBR_01_08_01A</strain>
    </source>
</reference>
<sequence>MLVKSLSGNTFWILPHDARARRLFATSGGLKKVQEIQAEPGSTLMEYIMLINCCFPEEIIRYYSPGYPETLLEAVEQYQPKCPSLLSLDRKTTDLTDSSLSISAYEEQN</sequence>
<dbReference type="AlphaFoldDB" id="A0AAD9RA57"/>
<proteinExistence type="predicted"/>
<reference evidence="1" key="1">
    <citation type="submission" date="2021-08" db="EMBL/GenBank/DDBJ databases">
        <authorList>
            <person name="Misof B."/>
            <person name="Oliver O."/>
            <person name="Podsiadlowski L."/>
            <person name="Donath A."/>
            <person name="Peters R."/>
            <person name="Mayer C."/>
            <person name="Rust J."/>
            <person name="Gunkel S."/>
            <person name="Lesny P."/>
            <person name="Martin S."/>
            <person name="Oeyen J.P."/>
            <person name="Petersen M."/>
            <person name="Panagiotis P."/>
            <person name="Wilbrandt J."/>
            <person name="Tanja T."/>
        </authorList>
    </citation>
    <scope>NUCLEOTIDE SEQUENCE</scope>
    <source>
        <strain evidence="1">GBR_01_08_01A</strain>
        <tissue evidence="1">Thorax + abdomen</tissue>
    </source>
</reference>
<dbReference type="Proteomes" id="UP001258017">
    <property type="component" value="Unassembled WGS sequence"/>
</dbReference>